<dbReference type="PROSITE" id="PS51257">
    <property type="entry name" value="PROKAR_LIPOPROTEIN"/>
    <property type="match status" value="1"/>
</dbReference>
<dbReference type="AlphaFoldDB" id="A0AAW8J4N8"/>
<gene>
    <name evidence="2" type="ORF">RFH47_00050</name>
</gene>
<comment type="caution">
    <text evidence="2">The sequence shown here is derived from an EMBL/GenBank/DDBJ whole genome shotgun (WGS) entry which is preliminary data.</text>
</comment>
<dbReference type="RefSeq" id="WP_308980658.1">
    <property type="nucleotide sequence ID" value="NZ_JAVIDL010000001.1"/>
</dbReference>
<feature type="signal peptide" evidence="1">
    <location>
        <begin position="1"/>
        <end position="18"/>
    </location>
</feature>
<evidence type="ECO:0000313" key="3">
    <source>
        <dbReference type="Proteomes" id="UP001243844"/>
    </source>
</evidence>
<protein>
    <recommendedName>
        <fullName evidence="4">Lipoprotein</fullName>
    </recommendedName>
</protein>
<organism evidence="2 3">
    <name type="scientific">Acinetobacter rudis</name>
    <dbReference type="NCBI Taxonomy" id="632955"/>
    <lineage>
        <taxon>Bacteria</taxon>
        <taxon>Pseudomonadati</taxon>
        <taxon>Pseudomonadota</taxon>
        <taxon>Gammaproteobacteria</taxon>
        <taxon>Moraxellales</taxon>
        <taxon>Moraxellaceae</taxon>
        <taxon>Acinetobacter</taxon>
    </lineage>
</organism>
<evidence type="ECO:0000313" key="2">
    <source>
        <dbReference type="EMBL" id="MDQ8934139.1"/>
    </source>
</evidence>
<evidence type="ECO:0008006" key="4">
    <source>
        <dbReference type="Google" id="ProtNLM"/>
    </source>
</evidence>
<feature type="chain" id="PRO_5043723494" description="Lipoprotein" evidence="1">
    <location>
        <begin position="19"/>
        <end position="166"/>
    </location>
</feature>
<evidence type="ECO:0000256" key="1">
    <source>
        <dbReference type="SAM" id="SignalP"/>
    </source>
</evidence>
<keyword evidence="1" id="KW-0732">Signal</keyword>
<reference evidence="2" key="1">
    <citation type="submission" date="2023-08" db="EMBL/GenBank/DDBJ databases">
        <title>Emergence of clinically-relevant ST2 carbapenem-resistant Acinetobacter baumannii strains in hospital sewages in Zhejiang, East of China.</title>
        <authorList>
            <person name="Kaichao C."/>
            <person name="Zhang R."/>
        </authorList>
    </citation>
    <scope>NUCLEOTIDE SEQUENCE</scope>
    <source>
        <strain evidence="2">M-RB-37</strain>
    </source>
</reference>
<proteinExistence type="predicted"/>
<name>A0AAW8J4N8_9GAMM</name>
<dbReference type="Proteomes" id="UP001243844">
    <property type="component" value="Unassembled WGS sequence"/>
</dbReference>
<sequence length="166" mass="17969">MKKILIATLCATALTLTACDKKSTDTAAATPAVQLSTNNTADIKADFAAIETLGTAKAKEALEFQNKIMQAAQTGGVEAVKETMTSMEKFTQDFNKDLDALTIKSTEVDSIRNKMKASNDTSLEMIKMTTSGKPDQNKIMELQKKATTIQQELITETQALKQKLGS</sequence>
<dbReference type="EMBL" id="JAVIDL010000001">
    <property type="protein sequence ID" value="MDQ8934139.1"/>
    <property type="molecule type" value="Genomic_DNA"/>
</dbReference>
<accession>A0AAW8J4N8</accession>